<dbReference type="STRING" id="2074.BG845_04983"/>
<name>A0A1Y2MPD2_PSEAH</name>
<dbReference type="AlphaFoldDB" id="A0A1Y2MPD2"/>
<evidence type="ECO:0000313" key="1">
    <source>
        <dbReference type="EMBL" id="OSY37100.1"/>
    </source>
</evidence>
<sequence>MSDTTRFLALHALKVKGLASADDLAVITGVEDLGPTLEGLVGEELVRLRTGRVGGYALTKDGRAAHAEALPDSVSVAERAALDEAYRTFLPVNSRFKATCTRWQCVDGGERLNDHSDADYDARVIEDLATTHEEISAALAAVEDVSPRFGRYVPRFAAALTRVRAGENEAFARPMSNSYHDVWMELHEDLLLTLGRERDAADGH</sequence>
<gene>
    <name evidence="1" type="ORF">BG845_04983</name>
</gene>
<comment type="caution">
    <text evidence="1">The sequence shown here is derived from an EMBL/GenBank/DDBJ whole genome shotgun (WGS) entry which is preliminary data.</text>
</comment>
<protein>
    <submittedName>
        <fullName evidence="1">Uncharacterized protein</fullName>
    </submittedName>
</protein>
<keyword evidence="2" id="KW-1185">Reference proteome</keyword>
<proteinExistence type="predicted"/>
<dbReference type="OrthoDB" id="3568381at2"/>
<evidence type="ECO:0000313" key="2">
    <source>
        <dbReference type="Proteomes" id="UP000194360"/>
    </source>
</evidence>
<accession>A0A1Y2MPD2</accession>
<organism evidence="1 2">
    <name type="scientific">Pseudonocardia autotrophica</name>
    <name type="common">Amycolata autotrophica</name>
    <name type="synonym">Nocardia autotrophica</name>
    <dbReference type="NCBI Taxonomy" id="2074"/>
    <lineage>
        <taxon>Bacteria</taxon>
        <taxon>Bacillati</taxon>
        <taxon>Actinomycetota</taxon>
        <taxon>Actinomycetes</taxon>
        <taxon>Pseudonocardiales</taxon>
        <taxon>Pseudonocardiaceae</taxon>
        <taxon>Pseudonocardia</taxon>
    </lineage>
</organism>
<reference evidence="1 2" key="1">
    <citation type="submission" date="2016-09" db="EMBL/GenBank/DDBJ databases">
        <title>Pseudonocardia autotrophica DSM535, a candidate organism with high potential of specific P450 cytochromes.</title>
        <authorList>
            <person name="Grumaz C."/>
            <person name="Vainshtein Y."/>
            <person name="Kirstahler P."/>
            <person name="Sohn K."/>
        </authorList>
    </citation>
    <scope>NUCLEOTIDE SEQUENCE [LARGE SCALE GENOMIC DNA]</scope>
    <source>
        <strain evidence="1 2">DSM 535</strain>
    </source>
</reference>
<dbReference type="RefSeq" id="WP_085915133.1">
    <property type="nucleotide sequence ID" value="NZ_AP018920.1"/>
</dbReference>
<dbReference type="Proteomes" id="UP000194360">
    <property type="component" value="Unassembled WGS sequence"/>
</dbReference>
<dbReference type="EMBL" id="MIGB01000033">
    <property type="protein sequence ID" value="OSY37100.1"/>
    <property type="molecule type" value="Genomic_DNA"/>
</dbReference>